<keyword evidence="15" id="KW-1185">Reference proteome</keyword>
<dbReference type="PROSITE" id="PS00178">
    <property type="entry name" value="AA_TRNA_LIGASE_I"/>
    <property type="match status" value="1"/>
</dbReference>
<dbReference type="InterPro" id="IPR001412">
    <property type="entry name" value="aa-tRNA-synth_I_CS"/>
</dbReference>
<keyword evidence="3 9" id="KW-0436">Ligase</keyword>
<name>A0A066W3G2_TILAU</name>
<dbReference type="OrthoDB" id="10250478at2759"/>
<dbReference type="OMA" id="FAWRIMG"/>
<reference evidence="14 15" key="1">
    <citation type="submission" date="2014-05" db="EMBL/GenBank/DDBJ databases">
        <title>Draft genome sequence of a rare smut relative, Tilletiaria anomala UBC 951.</title>
        <authorList>
            <consortium name="DOE Joint Genome Institute"/>
            <person name="Toome M."/>
            <person name="Kuo A."/>
            <person name="Henrissat B."/>
            <person name="Lipzen A."/>
            <person name="Tritt A."/>
            <person name="Yoshinaga Y."/>
            <person name="Zane M."/>
            <person name="Barry K."/>
            <person name="Grigoriev I.V."/>
            <person name="Spatafora J.W."/>
            <person name="Aimea M.C."/>
        </authorList>
    </citation>
    <scope>NUCLEOTIDE SEQUENCE [LARGE SCALE GENOMIC DNA]</scope>
    <source>
        <strain evidence="14 15">UBC 951</strain>
    </source>
</reference>
<dbReference type="InterPro" id="IPR004514">
    <property type="entry name" value="Gln-tRNA-synth"/>
</dbReference>
<proteinExistence type="inferred from homology"/>
<dbReference type="EMBL" id="JMSN01000024">
    <property type="protein sequence ID" value="KDN48497.1"/>
    <property type="molecule type" value="Genomic_DNA"/>
</dbReference>
<dbReference type="InParanoid" id="A0A066W3G2"/>
<dbReference type="SUPFAM" id="SSF52374">
    <property type="entry name" value="Nucleotidylyl transferase"/>
    <property type="match status" value="1"/>
</dbReference>
<comment type="caution">
    <text evidence="14">The sequence shown here is derived from an EMBL/GenBank/DDBJ whole genome shotgun (WGS) entry which is preliminary data.</text>
</comment>
<dbReference type="Gene3D" id="2.40.240.10">
    <property type="entry name" value="Ribosomal Protein L25, Chain P"/>
    <property type="match status" value="2"/>
</dbReference>
<dbReference type="GO" id="GO:0006425">
    <property type="term" value="P:glutaminyl-tRNA aminoacylation"/>
    <property type="evidence" value="ECO:0007669"/>
    <property type="project" value="InterPro"/>
</dbReference>
<dbReference type="InterPro" id="IPR042558">
    <property type="entry name" value="Gln-tRNA-synth_Ib_RNA-bd_N_1"/>
</dbReference>
<feature type="region of interest" description="Disordered" evidence="10">
    <location>
        <begin position="207"/>
        <end position="242"/>
    </location>
</feature>
<evidence type="ECO:0000256" key="2">
    <source>
        <dbReference type="ARBA" id="ARBA00012836"/>
    </source>
</evidence>
<dbReference type="InterPro" id="IPR007639">
    <property type="entry name" value="Gln-tRNA-synth_Ib_RNA-bd_N"/>
</dbReference>
<dbReference type="GO" id="GO:0005829">
    <property type="term" value="C:cytosol"/>
    <property type="evidence" value="ECO:0007669"/>
    <property type="project" value="TreeGrafter"/>
</dbReference>
<evidence type="ECO:0000259" key="13">
    <source>
        <dbReference type="Pfam" id="PF04558"/>
    </source>
</evidence>
<dbReference type="Proteomes" id="UP000027361">
    <property type="component" value="Unassembled WGS sequence"/>
</dbReference>
<dbReference type="GO" id="GO:0004819">
    <property type="term" value="F:glutamine-tRNA ligase activity"/>
    <property type="evidence" value="ECO:0007669"/>
    <property type="project" value="UniProtKB-EC"/>
</dbReference>
<accession>A0A066W3G2</accession>
<dbReference type="CDD" id="cd00807">
    <property type="entry name" value="GlnRS_core"/>
    <property type="match status" value="1"/>
</dbReference>
<evidence type="ECO:0000259" key="11">
    <source>
        <dbReference type="Pfam" id="PF00749"/>
    </source>
</evidence>
<dbReference type="Pfam" id="PF00749">
    <property type="entry name" value="tRNA-synt_1c"/>
    <property type="match status" value="1"/>
</dbReference>
<feature type="domain" description="Glutamyl/glutaminyl-tRNA synthetase class Ib catalytic" evidence="11">
    <location>
        <begin position="297"/>
        <end position="605"/>
    </location>
</feature>
<keyword evidence="6 9" id="KW-0648">Protein biosynthesis</keyword>
<dbReference type="InterPro" id="IPR000924">
    <property type="entry name" value="Glu/Gln-tRNA-synth"/>
</dbReference>
<comment type="similarity">
    <text evidence="1 9">Belongs to the class-I aminoacyl-tRNA synthetase family.</text>
</comment>
<protein>
    <recommendedName>
        <fullName evidence="2">glutamine--tRNA ligase</fullName>
        <ecNumber evidence="2">6.1.1.18</ecNumber>
    </recommendedName>
</protein>
<evidence type="ECO:0000256" key="1">
    <source>
        <dbReference type="ARBA" id="ARBA00005594"/>
    </source>
</evidence>
<dbReference type="Gene3D" id="1.10.10.2420">
    <property type="match status" value="1"/>
</dbReference>
<dbReference type="PANTHER" id="PTHR43097:SF4">
    <property type="entry name" value="GLUTAMINE--TRNA LIGASE"/>
    <property type="match status" value="1"/>
</dbReference>
<dbReference type="InterPro" id="IPR020059">
    <property type="entry name" value="Glu/Gln-tRNA-synth_Ib_codon-bd"/>
</dbReference>
<dbReference type="Gene3D" id="1.10.8.1290">
    <property type="entry name" value="Glutaminyl-tRNA synthetase, non-specific RNA binding region part 1, domain 1"/>
    <property type="match status" value="1"/>
</dbReference>
<keyword evidence="4 9" id="KW-0547">Nucleotide-binding</keyword>
<keyword evidence="5 9" id="KW-0067">ATP-binding</keyword>
<dbReference type="PANTHER" id="PTHR43097">
    <property type="entry name" value="GLUTAMINE-TRNA LIGASE"/>
    <property type="match status" value="1"/>
</dbReference>
<dbReference type="InterPro" id="IPR014729">
    <property type="entry name" value="Rossmann-like_a/b/a_fold"/>
</dbReference>
<evidence type="ECO:0000256" key="3">
    <source>
        <dbReference type="ARBA" id="ARBA00022598"/>
    </source>
</evidence>
<evidence type="ECO:0000256" key="10">
    <source>
        <dbReference type="SAM" id="MobiDB-lite"/>
    </source>
</evidence>
<dbReference type="GO" id="GO:0005524">
    <property type="term" value="F:ATP binding"/>
    <property type="evidence" value="ECO:0007669"/>
    <property type="project" value="UniProtKB-KW"/>
</dbReference>
<dbReference type="InterPro" id="IPR050132">
    <property type="entry name" value="Gln/Glu-tRNA_Ligase"/>
</dbReference>
<evidence type="ECO:0000256" key="7">
    <source>
        <dbReference type="ARBA" id="ARBA00023146"/>
    </source>
</evidence>
<dbReference type="RefSeq" id="XP_013244153.1">
    <property type="nucleotide sequence ID" value="XM_013388699.1"/>
</dbReference>
<feature type="domain" description="Glutamyl/glutaminyl-tRNA synthetase class Ib anti-codon binding" evidence="12">
    <location>
        <begin position="610"/>
        <end position="710"/>
    </location>
</feature>
<evidence type="ECO:0000313" key="14">
    <source>
        <dbReference type="EMBL" id="KDN48497.1"/>
    </source>
</evidence>
<comment type="catalytic activity">
    <reaction evidence="8">
        <text>tRNA(Gln) + L-glutamine + ATP = L-glutaminyl-tRNA(Gln) + AMP + diphosphate</text>
        <dbReference type="Rhea" id="RHEA:20121"/>
        <dbReference type="Rhea" id="RHEA-COMP:9662"/>
        <dbReference type="Rhea" id="RHEA-COMP:9681"/>
        <dbReference type="ChEBI" id="CHEBI:30616"/>
        <dbReference type="ChEBI" id="CHEBI:33019"/>
        <dbReference type="ChEBI" id="CHEBI:58359"/>
        <dbReference type="ChEBI" id="CHEBI:78442"/>
        <dbReference type="ChEBI" id="CHEBI:78521"/>
        <dbReference type="ChEBI" id="CHEBI:456215"/>
        <dbReference type="EC" id="6.1.1.18"/>
    </reaction>
</comment>
<dbReference type="EC" id="6.1.1.18" evidence="2"/>
<dbReference type="InterPro" id="IPR011035">
    <property type="entry name" value="Ribosomal_bL25/Gln-tRNA_synth"/>
</dbReference>
<dbReference type="GeneID" id="25265942"/>
<gene>
    <name evidence="14" type="ORF">K437DRAFT_267567</name>
</gene>
<dbReference type="SUPFAM" id="SSF50715">
    <property type="entry name" value="Ribosomal protein L25-like"/>
    <property type="match status" value="1"/>
</dbReference>
<evidence type="ECO:0000256" key="4">
    <source>
        <dbReference type="ARBA" id="ARBA00022741"/>
    </source>
</evidence>
<feature type="region of interest" description="Disordered" evidence="10">
    <location>
        <begin position="793"/>
        <end position="832"/>
    </location>
</feature>
<dbReference type="PRINTS" id="PR00987">
    <property type="entry name" value="TRNASYNTHGLU"/>
</dbReference>
<evidence type="ECO:0000256" key="5">
    <source>
        <dbReference type="ARBA" id="ARBA00022840"/>
    </source>
</evidence>
<dbReference type="AlphaFoldDB" id="A0A066W3G2"/>
<sequence>MASKAVPLPKEEADELAQLFADRLSFTGAKAKDLLKKPPQAKLLAKLVAGFEIGSSEAKKIDSKAATLVVTAATNPTAIEYEKREYIVKRILDGSLKSNDQVNAACKFLEGNNLSVEDSVFDHECGVGVVISRDQIKEHVDSYISANKESIDAALGWGKHQLIMASLRSEPALRWANALDIKNETDSTLETHYGDRNAAMAKLRTAEKEAKDKAKTAGKDAKAASTAKASDPHKGGVAALAGSADRKDNVLRSDAEPIRPDAMFTEGFLSRLHKPGENPQCKPELKEQHLKMTSGRVVTRFPPEPNGFLHIGHTKAIAIDFGYAKHHGGLTYLRFDDTNPEAEEEKYFESILEVVRWLGFEPFKVTYSSDYFDRLYELAVELIKRGKAYVDHSTPEEVKEERGGEAKGPRHESRYRNQPIEASLKDFEDMKNGKYRPGQCTLRMKQDILGNGNPQMWDLIAYRVLDAAHHRTGTKWCIYPTYDFTHCLVDSFENISHSLCTTEFQQARESYEWLCDALEVYKPRQYEFGRLSLEGTITSKRKLLKVIQSGLIKDWDDPRLYTIIALRRRGIPPGALLAFVNQLGVSTSPALTTIDRFEWTIRQHLEATTPRLMMVLDPVKVVIEDLPEDYLLQIKKPLHPKVTEMGMNTVPFTRTVYIDASDFREVDSKDYFRLAPGKTVGLLNTPEPITAVSYEKDASTGKVTLVRCKTDKSGKKPKTWIQWVGEHKPSGSPVVIDEARIFHRLFTVSNPGAEDDILSTLDRNSLEVHKGAMIETGFWTVAARAFAGAQAEAEERSRSAEKMRSREAQKEAGVLSDLPASSGEGAPKSSTGQLVGNEVVRFQAMRIAYFTVDREAVLPALDSADKLQRLAQEEEGSGRSVDAGNRIVLNRIISLKEDKAVAGTK</sequence>
<evidence type="ECO:0000256" key="8">
    <source>
        <dbReference type="ARBA" id="ARBA00048270"/>
    </source>
</evidence>
<feature type="compositionally biased region" description="Basic and acidic residues" evidence="10">
    <location>
        <begin position="793"/>
        <end position="810"/>
    </location>
</feature>
<evidence type="ECO:0000313" key="15">
    <source>
        <dbReference type="Proteomes" id="UP000027361"/>
    </source>
</evidence>
<feature type="domain" description="Glutaminyl-tRNA synthetase class Ib non-specific RNA-binding" evidence="13">
    <location>
        <begin position="15"/>
        <end position="177"/>
    </location>
</feature>
<dbReference type="FunFam" id="3.40.50.620:FF:000037">
    <property type="entry name" value="Glutamine--tRNA ligase cytoplasmic"/>
    <property type="match status" value="1"/>
</dbReference>
<dbReference type="InterPro" id="IPR042559">
    <property type="entry name" value="Gln-tRNA-synth_Ib_RNA-bd_N_2"/>
</dbReference>
<feature type="region of interest" description="Disordered" evidence="10">
    <location>
        <begin position="393"/>
        <end position="414"/>
    </location>
</feature>
<organism evidence="14 15">
    <name type="scientific">Tilletiaria anomala (strain ATCC 24038 / CBS 436.72 / UBC 951)</name>
    <dbReference type="NCBI Taxonomy" id="1037660"/>
    <lineage>
        <taxon>Eukaryota</taxon>
        <taxon>Fungi</taxon>
        <taxon>Dikarya</taxon>
        <taxon>Basidiomycota</taxon>
        <taxon>Ustilaginomycotina</taxon>
        <taxon>Exobasidiomycetes</taxon>
        <taxon>Georgefischeriales</taxon>
        <taxon>Tilletiariaceae</taxon>
        <taxon>Tilletiaria</taxon>
    </lineage>
</organism>
<dbReference type="STRING" id="1037660.A0A066W3G2"/>
<feature type="compositionally biased region" description="Basic and acidic residues" evidence="10">
    <location>
        <begin position="207"/>
        <end position="222"/>
    </location>
</feature>
<dbReference type="Pfam" id="PF03950">
    <property type="entry name" value="tRNA-synt_1c_C"/>
    <property type="match status" value="1"/>
</dbReference>
<dbReference type="InterPro" id="IPR020058">
    <property type="entry name" value="Glu/Gln-tRNA-synth_Ib_cat-dom"/>
</dbReference>
<dbReference type="Pfam" id="PF04558">
    <property type="entry name" value="tRNA_synt_1c_R1"/>
    <property type="match status" value="1"/>
</dbReference>
<keyword evidence="7 9" id="KW-0030">Aminoacyl-tRNA synthetase</keyword>
<dbReference type="NCBIfam" id="TIGR00440">
    <property type="entry name" value="glnS"/>
    <property type="match status" value="1"/>
</dbReference>
<dbReference type="FunFam" id="2.40.240.10:FF:000007">
    <property type="entry name" value="Glutamine--tRNA ligase"/>
    <property type="match status" value="1"/>
</dbReference>
<dbReference type="FunCoup" id="A0A066W3G2">
    <property type="interactions" value="756"/>
</dbReference>
<dbReference type="HOGENOM" id="CLU_001882_2_3_1"/>
<evidence type="ECO:0000256" key="6">
    <source>
        <dbReference type="ARBA" id="ARBA00022917"/>
    </source>
</evidence>
<dbReference type="Gene3D" id="3.40.50.620">
    <property type="entry name" value="HUPs"/>
    <property type="match status" value="1"/>
</dbReference>
<evidence type="ECO:0000259" key="12">
    <source>
        <dbReference type="Pfam" id="PF03950"/>
    </source>
</evidence>
<evidence type="ECO:0000256" key="9">
    <source>
        <dbReference type="RuleBase" id="RU363037"/>
    </source>
</evidence>
<dbReference type="InterPro" id="IPR020056">
    <property type="entry name" value="Rbsml_bL25/Gln-tRNA_synth_N"/>
</dbReference>